<dbReference type="CDD" id="cd00769">
    <property type="entry name" value="PheRS_beta_core"/>
    <property type="match status" value="1"/>
</dbReference>
<dbReference type="NCBIfam" id="TIGR00472">
    <property type="entry name" value="pheT_bact"/>
    <property type="match status" value="1"/>
</dbReference>
<gene>
    <name evidence="15" type="primary">pheT</name>
    <name evidence="20" type="ORF">C8D82_11392</name>
</gene>
<dbReference type="SUPFAM" id="SSF54991">
    <property type="entry name" value="Anticodon-binding domain of PheRS"/>
    <property type="match status" value="1"/>
</dbReference>
<dbReference type="FunFam" id="2.40.50.140:FF:000045">
    <property type="entry name" value="Phenylalanine--tRNA ligase beta subunit"/>
    <property type="match status" value="1"/>
</dbReference>
<comment type="cofactor">
    <cofactor evidence="15">
        <name>Mg(2+)</name>
        <dbReference type="ChEBI" id="CHEBI:18420"/>
    </cofactor>
    <text evidence="15">Binds 2 magnesium ions per tetramer.</text>
</comment>
<dbReference type="CDD" id="cd02796">
    <property type="entry name" value="tRNA_bind_bactPheRS"/>
    <property type="match status" value="1"/>
</dbReference>
<dbReference type="GO" id="GO:0000049">
    <property type="term" value="F:tRNA binding"/>
    <property type="evidence" value="ECO:0007669"/>
    <property type="project" value="UniProtKB-UniRule"/>
</dbReference>
<dbReference type="InterPro" id="IPR041616">
    <property type="entry name" value="PheRS_beta_core"/>
</dbReference>
<comment type="subcellular location">
    <subcellularLocation>
        <location evidence="1 15">Cytoplasm</location>
    </subcellularLocation>
</comment>
<evidence type="ECO:0000256" key="8">
    <source>
        <dbReference type="ARBA" id="ARBA00022741"/>
    </source>
</evidence>
<comment type="caution">
    <text evidence="20">The sequence shown here is derived from an EMBL/GenBank/DDBJ whole genome shotgun (WGS) entry which is preliminary data.</text>
</comment>
<dbReference type="SMART" id="SM00873">
    <property type="entry name" value="B3_4"/>
    <property type="match status" value="1"/>
</dbReference>
<feature type="binding site" evidence="15">
    <location>
        <position position="465"/>
    </location>
    <ligand>
        <name>Mg(2+)</name>
        <dbReference type="ChEBI" id="CHEBI:18420"/>
        <note>shared with alpha subunit</note>
    </ligand>
</feature>
<evidence type="ECO:0000256" key="5">
    <source>
        <dbReference type="ARBA" id="ARBA00022555"/>
    </source>
</evidence>
<dbReference type="InterPro" id="IPR005146">
    <property type="entry name" value="B3/B4_tRNA-bd"/>
</dbReference>
<dbReference type="Pfam" id="PF03484">
    <property type="entry name" value="B5"/>
    <property type="match status" value="1"/>
</dbReference>
<dbReference type="NCBIfam" id="NF045760">
    <property type="entry name" value="YtpR"/>
    <property type="match status" value="1"/>
</dbReference>
<evidence type="ECO:0000256" key="1">
    <source>
        <dbReference type="ARBA" id="ARBA00004496"/>
    </source>
</evidence>
<dbReference type="GO" id="GO:0004826">
    <property type="term" value="F:phenylalanine-tRNA ligase activity"/>
    <property type="evidence" value="ECO:0007669"/>
    <property type="project" value="UniProtKB-UniRule"/>
</dbReference>
<keyword evidence="10 15" id="KW-0460">Magnesium</keyword>
<keyword evidence="5 16" id="KW-0820">tRNA-binding</keyword>
<dbReference type="InterPro" id="IPR009061">
    <property type="entry name" value="DNA-bd_dom_put_sf"/>
</dbReference>
<evidence type="ECO:0000259" key="18">
    <source>
        <dbReference type="PROSITE" id="PS51447"/>
    </source>
</evidence>
<keyword evidence="4 15" id="KW-0963">Cytoplasm</keyword>
<dbReference type="InterPro" id="IPR012340">
    <property type="entry name" value="NA-bd_OB-fold"/>
</dbReference>
<feature type="domain" description="B5" evidence="19">
    <location>
        <begin position="402"/>
        <end position="478"/>
    </location>
</feature>
<evidence type="ECO:0000313" key="20">
    <source>
        <dbReference type="EMBL" id="PVY41619.1"/>
    </source>
</evidence>
<dbReference type="GO" id="GO:0006432">
    <property type="term" value="P:phenylalanyl-tRNA aminoacylation"/>
    <property type="evidence" value="ECO:0007669"/>
    <property type="project" value="UniProtKB-UniRule"/>
</dbReference>
<dbReference type="PANTHER" id="PTHR10947">
    <property type="entry name" value="PHENYLALANYL-TRNA SYNTHETASE BETA CHAIN AND LEUCINE-RICH REPEAT-CONTAINING PROTEIN 47"/>
    <property type="match status" value="1"/>
</dbReference>
<dbReference type="Pfam" id="PF01588">
    <property type="entry name" value="tRNA_bind"/>
    <property type="match status" value="1"/>
</dbReference>
<feature type="binding site" evidence="15">
    <location>
        <position position="456"/>
    </location>
    <ligand>
        <name>Mg(2+)</name>
        <dbReference type="ChEBI" id="CHEBI:18420"/>
        <note>shared with alpha subunit</note>
    </ligand>
</feature>
<dbReference type="EMBL" id="QEKH01000013">
    <property type="protein sequence ID" value="PVY41619.1"/>
    <property type="molecule type" value="Genomic_DNA"/>
</dbReference>
<dbReference type="InterPro" id="IPR020825">
    <property type="entry name" value="Phe-tRNA_synthase-like_B3/B4"/>
</dbReference>
<evidence type="ECO:0000259" key="19">
    <source>
        <dbReference type="PROSITE" id="PS51483"/>
    </source>
</evidence>
<evidence type="ECO:0000259" key="17">
    <source>
        <dbReference type="PROSITE" id="PS50886"/>
    </source>
</evidence>
<dbReference type="Gene3D" id="3.30.930.10">
    <property type="entry name" value="Bira Bifunctional Protein, Domain 2"/>
    <property type="match status" value="1"/>
</dbReference>
<dbReference type="Gene3D" id="3.30.56.10">
    <property type="match status" value="2"/>
</dbReference>
<dbReference type="PROSITE" id="PS51483">
    <property type="entry name" value="B5"/>
    <property type="match status" value="1"/>
</dbReference>
<dbReference type="Gene3D" id="3.50.40.10">
    <property type="entry name" value="Phenylalanyl-trna Synthetase, Chain B, domain 3"/>
    <property type="match status" value="1"/>
</dbReference>
<accession>A0A2U1AYW5</accession>
<dbReference type="InterPro" id="IPR002547">
    <property type="entry name" value="tRNA-bd_dom"/>
</dbReference>
<evidence type="ECO:0000256" key="9">
    <source>
        <dbReference type="ARBA" id="ARBA00022840"/>
    </source>
</evidence>
<evidence type="ECO:0000256" key="6">
    <source>
        <dbReference type="ARBA" id="ARBA00022598"/>
    </source>
</evidence>
<dbReference type="OrthoDB" id="9805455at2"/>
<dbReference type="Gene3D" id="3.30.70.380">
    <property type="entry name" value="Ferrodoxin-fold anticodon-binding domain"/>
    <property type="match status" value="1"/>
</dbReference>
<comment type="subunit">
    <text evidence="3 15">Tetramer of two alpha and two beta subunits.</text>
</comment>
<evidence type="ECO:0000256" key="14">
    <source>
        <dbReference type="ARBA" id="ARBA00049255"/>
    </source>
</evidence>
<dbReference type="SUPFAM" id="SSF56037">
    <property type="entry name" value="PheT/TilS domain"/>
    <property type="match status" value="1"/>
</dbReference>
<dbReference type="GO" id="GO:0005524">
    <property type="term" value="F:ATP binding"/>
    <property type="evidence" value="ECO:0007669"/>
    <property type="project" value="UniProtKB-UniRule"/>
</dbReference>
<dbReference type="SUPFAM" id="SSF55681">
    <property type="entry name" value="Class II aaRS and biotin synthetases"/>
    <property type="match status" value="1"/>
</dbReference>
<dbReference type="InterPro" id="IPR005121">
    <property type="entry name" value="Fdx_antiC-bd"/>
</dbReference>
<evidence type="ECO:0000256" key="2">
    <source>
        <dbReference type="ARBA" id="ARBA00008653"/>
    </source>
</evidence>
<keyword evidence="12 15" id="KW-0648">Protein biosynthesis</keyword>
<dbReference type="GO" id="GO:0000287">
    <property type="term" value="F:magnesium ion binding"/>
    <property type="evidence" value="ECO:0007669"/>
    <property type="project" value="UniProtKB-UniRule"/>
</dbReference>
<evidence type="ECO:0000313" key="21">
    <source>
        <dbReference type="Proteomes" id="UP000245959"/>
    </source>
</evidence>
<keyword evidence="6 15" id="KW-0436">Ligase</keyword>
<dbReference type="Pfam" id="PF03147">
    <property type="entry name" value="FDX-ACB"/>
    <property type="match status" value="1"/>
</dbReference>
<dbReference type="PANTHER" id="PTHR10947:SF0">
    <property type="entry name" value="PHENYLALANINE--TRNA LIGASE BETA SUBUNIT"/>
    <property type="match status" value="1"/>
</dbReference>
<keyword evidence="21" id="KW-1185">Reference proteome</keyword>
<dbReference type="SUPFAM" id="SSF46955">
    <property type="entry name" value="Putative DNA-binding domain"/>
    <property type="match status" value="1"/>
</dbReference>
<sequence>MDISRNWLAQYVAIDCDIPTLCDKLTMAGIEVEAVESAGTVPAGVVVGRILERKPHPDSDHMSVCRVDVGQGEPIQIVCGAPNCDAGNVVPVATIGTVFHTPEGDFKIKKSKLRGVESMGMMCSEKELGLSDNHEGLMILDSSLKLGTPVETLFPGDTRIEVEVTPNRPDWLSMWGVARDVSCLLDTPAKLPEITVPECDIPAPGLVTVEAPDLCRRYIGRVIRNVKVGPSPKWLVERLESIGLRSINNVVDVTNFVLMELGQPLHAFDLDKLEGKRVVARRAKPGEEITTLDGKTLTLQERHLVIADAVKPMALAGVMGGEYSGVTEATTDVLLESAVFFPSNIRATSRELGISSDSSYRYERGVDYDMASLASDRAVQLILATAGGELASEKVDVNSGRPAEKVIPCRFDRIRSLIGAEVSNERIADIFRKLHLKVDDVTSGGCTVTAPLFRLDLEREADLAEEVARINGLDRIPEIPVAAKMCGSIREDAYQALQTLRDRVIDLGFYECMHYSMVNVNSALADRRFRREDLIELKNPLSLELAVLRPGLLGEMLGTIERNISRRNLNLRLFEVGKVFCGNAELFPEERFELCMALSGLRQPERYSAELKEEYDFYDLKGALESLFELANVKRYKFVAADDARFRPGRAAEVWIEGKKAGHFGELAADLTRGWRTSYPVFAAQLDVEVIVNADHGRSYYVPFSLFPATSRDVAFVADEKLEHGAILEFIRRSKPADLESVRLFDIFVDDKLKAEHKKSMAYQLTFRNAERTLTDAEVNSRFEKLREKLAKELKVELR</sequence>
<keyword evidence="9 15" id="KW-0067">ATP-binding</keyword>
<dbReference type="SMART" id="SM00874">
    <property type="entry name" value="B5"/>
    <property type="match status" value="1"/>
</dbReference>
<comment type="similarity">
    <text evidence="2 15">Belongs to the phenylalanyl-tRNA synthetase beta subunit family. Type 1 subfamily.</text>
</comment>
<dbReference type="SMART" id="SM00896">
    <property type="entry name" value="FDX-ACB"/>
    <property type="match status" value="1"/>
</dbReference>
<dbReference type="Gene3D" id="2.40.50.140">
    <property type="entry name" value="Nucleic acid-binding proteins"/>
    <property type="match status" value="1"/>
</dbReference>
<dbReference type="RefSeq" id="WP_116884039.1">
    <property type="nucleotide sequence ID" value="NZ_CABMMC010000091.1"/>
</dbReference>
<dbReference type="PROSITE" id="PS51447">
    <property type="entry name" value="FDX_ACB"/>
    <property type="match status" value="1"/>
</dbReference>
<proteinExistence type="inferred from homology"/>
<organism evidence="20 21">
    <name type="scientific">Victivallis vadensis</name>
    <dbReference type="NCBI Taxonomy" id="172901"/>
    <lineage>
        <taxon>Bacteria</taxon>
        <taxon>Pseudomonadati</taxon>
        <taxon>Lentisphaerota</taxon>
        <taxon>Lentisphaeria</taxon>
        <taxon>Victivallales</taxon>
        <taxon>Victivallaceae</taxon>
        <taxon>Victivallis</taxon>
    </lineage>
</organism>
<dbReference type="InterPro" id="IPR033714">
    <property type="entry name" value="tRNA_bind_bactPheRS"/>
</dbReference>
<dbReference type="InterPro" id="IPR045864">
    <property type="entry name" value="aa-tRNA-synth_II/BPL/LPL"/>
</dbReference>
<dbReference type="FunFam" id="3.50.40.10:FF:000001">
    <property type="entry name" value="Phenylalanine--tRNA ligase beta subunit"/>
    <property type="match status" value="1"/>
</dbReference>
<keyword evidence="7 15" id="KW-0479">Metal-binding</keyword>
<reference evidence="20 21" key="1">
    <citation type="submission" date="2018-04" db="EMBL/GenBank/DDBJ databases">
        <title>Genomic Encyclopedia of Type Strains, Phase IV (KMG-IV): sequencing the most valuable type-strain genomes for metagenomic binning, comparative biology and taxonomic classification.</title>
        <authorList>
            <person name="Goeker M."/>
        </authorList>
    </citation>
    <scope>NUCLEOTIDE SEQUENCE [LARGE SCALE GENOMIC DNA]</scope>
    <source>
        <strain evidence="20 21">DSM 14823</strain>
    </source>
</reference>
<evidence type="ECO:0000256" key="16">
    <source>
        <dbReference type="PROSITE-ProRule" id="PRU00209"/>
    </source>
</evidence>
<feature type="domain" description="TRNA-binding" evidence="17">
    <location>
        <begin position="39"/>
        <end position="151"/>
    </location>
</feature>
<dbReference type="Pfam" id="PF17759">
    <property type="entry name" value="tRNA_synthFbeta"/>
    <property type="match status" value="1"/>
</dbReference>
<dbReference type="InterPro" id="IPR036690">
    <property type="entry name" value="Fdx_antiC-bd_sf"/>
</dbReference>
<feature type="binding site" evidence="15">
    <location>
        <position position="462"/>
    </location>
    <ligand>
        <name>Mg(2+)</name>
        <dbReference type="ChEBI" id="CHEBI:18420"/>
        <note>shared with alpha subunit</note>
    </ligand>
</feature>
<evidence type="ECO:0000256" key="15">
    <source>
        <dbReference type="HAMAP-Rule" id="MF_00283"/>
    </source>
</evidence>
<evidence type="ECO:0000256" key="7">
    <source>
        <dbReference type="ARBA" id="ARBA00022723"/>
    </source>
</evidence>
<keyword evidence="11 16" id="KW-0694">RNA-binding</keyword>
<dbReference type="InterPro" id="IPR045060">
    <property type="entry name" value="Phe-tRNA-ligase_IIc_bsu"/>
</dbReference>
<dbReference type="PROSITE" id="PS50886">
    <property type="entry name" value="TRBD"/>
    <property type="match status" value="1"/>
</dbReference>
<feature type="domain" description="FDX-ACB" evidence="18">
    <location>
        <begin position="705"/>
        <end position="799"/>
    </location>
</feature>
<dbReference type="Pfam" id="PF03483">
    <property type="entry name" value="B3_4"/>
    <property type="match status" value="1"/>
</dbReference>
<evidence type="ECO:0000256" key="13">
    <source>
        <dbReference type="ARBA" id="ARBA00023146"/>
    </source>
</evidence>
<dbReference type="GO" id="GO:0009328">
    <property type="term" value="C:phenylalanine-tRNA ligase complex"/>
    <property type="evidence" value="ECO:0007669"/>
    <property type="project" value="TreeGrafter"/>
</dbReference>
<dbReference type="InterPro" id="IPR005147">
    <property type="entry name" value="tRNA_synthase_B5-dom"/>
</dbReference>
<dbReference type="InterPro" id="IPR004532">
    <property type="entry name" value="Phe-tRNA-ligase_IIc_bsu_bact"/>
</dbReference>
<evidence type="ECO:0000256" key="12">
    <source>
        <dbReference type="ARBA" id="ARBA00022917"/>
    </source>
</evidence>
<feature type="binding site" evidence="15">
    <location>
        <position position="466"/>
    </location>
    <ligand>
        <name>Mg(2+)</name>
        <dbReference type="ChEBI" id="CHEBI:18420"/>
        <note>shared with alpha subunit</note>
    </ligand>
</feature>
<dbReference type="HAMAP" id="MF_00283">
    <property type="entry name" value="Phe_tRNA_synth_beta1"/>
    <property type="match status" value="1"/>
</dbReference>
<dbReference type="EC" id="6.1.1.20" evidence="15"/>
<keyword evidence="13 15" id="KW-0030">Aminoacyl-tRNA synthetase</keyword>
<dbReference type="GeneID" id="78295347"/>
<evidence type="ECO:0000256" key="10">
    <source>
        <dbReference type="ARBA" id="ARBA00022842"/>
    </source>
</evidence>
<dbReference type="Proteomes" id="UP000245959">
    <property type="component" value="Unassembled WGS sequence"/>
</dbReference>
<keyword evidence="8 15" id="KW-0547">Nucleotide-binding</keyword>
<comment type="catalytic activity">
    <reaction evidence="14 15">
        <text>tRNA(Phe) + L-phenylalanine + ATP = L-phenylalanyl-tRNA(Phe) + AMP + diphosphate + H(+)</text>
        <dbReference type="Rhea" id="RHEA:19413"/>
        <dbReference type="Rhea" id="RHEA-COMP:9668"/>
        <dbReference type="Rhea" id="RHEA-COMP:9699"/>
        <dbReference type="ChEBI" id="CHEBI:15378"/>
        <dbReference type="ChEBI" id="CHEBI:30616"/>
        <dbReference type="ChEBI" id="CHEBI:33019"/>
        <dbReference type="ChEBI" id="CHEBI:58095"/>
        <dbReference type="ChEBI" id="CHEBI:78442"/>
        <dbReference type="ChEBI" id="CHEBI:78531"/>
        <dbReference type="ChEBI" id="CHEBI:456215"/>
        <dbReference type="EC" id="6.1.1.20"/>
    </reaction>
</comment>
<dbReference type="SUPFAM" id="SSF50249">
    <property type="entry name" value="Nucleic acid-binding proteins"/>
    <property type="match status" value="1"/>
</dbReference>
<evidence type="ECO:0000256" key="3">
    <source>
        <dbReference type="ARBA" id="ARBA00011209"/>
    </source>
</evidence>
<evidence type="ECO:0000256" key="11">
    <source>
        <dbReference type="ARBA" id="ARBA00022884"/>
    </source>
</evidence>
<protein>
    <recommendedName>
        <fullName evidence="15">Phenylalanine--tRNA ligase beta subunit</fullName>
        <ecNumber evidence="15">6.1.1.20</ecNumber>
    </recommendedName>
    <alternativeName>
        <fullName evidence="15">Phenylalanyl-tRNA synthetase beta subunit</fullName>
        <shortName evidence="15">PheRS</shortName>
    </alternativeName>
</protein>
<dbReference type="AlphaFoldDB" id="A0A2U1AYW5"/>
<name>A0A2U1AYW5_9BACT</name>
<evidence type="ECO:0000256" key="4">
    <source>
        <dbReference type="ARBA" id="ARBA00022490"/>
    </source>
</evidence>